<keyword evidence="1" id="KW-0479">Metal-binding</keyword>
<dbReference type="InParanoid" id="G4TEY7"/>
<dbReference type="InterPro" id="IPR036705">
    <property type="entry name" value="Ribosyl_crysJ1_sf"/>
</dbReference>
<feature type="binding site" evidence="1">
    <location>
        <position position="314"/>
    </location>
    <ligand>
        <name>Mg(2+)</name>
        <dbReference type="ChEBI" id="CHEBI:18420"/>
        <label>1</label>
    </ligand>
</feature>
<dbReference type="EMBL" id="CAFZ01000066">
    <property type="protein sequence ID" value="CCA69891.1"/>
    <property type="molecule type" value="Genomic_DNA"/>
</dbReference>
<dbReference type="HOGENOM" id="CLU_024566_9_2_1"/>
<keyword evidence="2" id="KW-0378">Hydrolase</keyword>
<dbReference type="OMA" id="SHWRDGM"/>
<dbReference type="Gene3D" id="1.10.4080.10">
    <property type="entry name" value="ADP-ribosylation/Crystallin J1"/>
    <property type="match status" value="1"/>
</dbReference>
<dbReference type="Pfam" id="PF03747">
    <property type="entry name" value="ADP_ribosyl_GH"/>
    <property type="match status" value="1"/>
</dbReference>
<proteinExistence type="predicted"/>
<evidence type="ECO:0000313" key="3">
    <source>
        <dbReference type="Proteomes" id="UP000007148"/>
    </source>
</evidence>
<sequence>MTNITINDRIRGCIIGGALGDAVGLATEFLDVKTSEQYYGRNPRFKLRAPAPPGYVTMHMDRHRAAFEEAGWTDDTDQSLLILMAFLHNGGMSKGVDPLDFAARLKHWISFGFRPLDRLPLGVGRTVGSVVRSSDYLDDPIGRSTKIWEDGGKVMAANGAVMRTGVVGALFFKDAQILYSTAINVAATTHADPRCLVSCTIASALVAGIIRDEVKNDEDIRRIIEEAIQQIQTREVPLSTEHLNELRDIVWKETIAELELDERRSIGYTYKCLASGVWALRQGLKAIQHPGETNGDISTVFERVITDLTMAAGDSDTNCAVAGSILGALVGYSRLTSSWIQDLKHHDWLVAKADAATYLLIGEGVEYDPSADKDNLVDGGKGDMSKEELDGRWKVMIETLHRRCGDMELLEKMEKSRKQDEDGCIVL</sequence>
<feature type="binding site" evidence="1">
    <location>
        <position position="75"/>
    </location>
    <ligand>
        <name>Mg(2+)</name>
        <dbReference type="ChEBI" id="CHEBI:18420"/>
        <label>1</label>
    </ligand>
</feature>
<accession>G4TEY7</accession>
<keyword evidence="1" id="KW-0460">Magnesium</keyword>
<keyword evidence="3" id="KW-1185">Reference proteome</keyword>
<dbReference type="PANTHER" id="PTHR16222">
    <property type="entry name" value="ADP-RIBOSYLGLYCOHYDROLASE"/>
    <property type="match status" value="1"/>
</dbReference>
<gene>
    <name evidence="2" type="ORF">PIIN_03830</name>
</gene>
<dbReference type="eggNOG" id="ENOG502QV13">
    <property type="taxonomic scope" value="Eukaryota"/>
</dbReference>
<name>G4TEY7_SERID</name>
<protein>
    <submittedName>
        <fullName evidence="2">Related to ADP-ribosylglycohydrolase, putative-Aspergillus flavus</fullName>
    </submittedName>
</protein>
<dbReference type="Proteomes" id="UP000007148">
    <property type="component" value="Unassembled WGS sequence"/>
</dbReference>
<comment type="caution">
    <text evidence="2">The sequence shown here is derived from an EMBL/GenBank/DDBJ whole genome shotgun (WGS) entry which is preliminary data.</text>
</comment>
<dbReference type="OrthoDB" id="2021138at2759"/>
<feature type="binding site" evidence="1">
    <location>
        <position position="317"/>
    </location>
    <ligand>
        <name>Mg(2+)</name>
        <dbReference type="ChEBI" id="CHEBI:18420"/>
        <label>1</label>
    </ligand>
</feature>
<comment type="cofactor">
    <cofactor evidence="1">
        <name>Mg(2+)</name>
        <dbReference type="ChEBI" id="CHEBI:18420"/>
    </cofactor>
    <text evidence="1">Binds 2 magnesium ions per subunit.</text>
</comment>
<feature type="binding site" evidence="1">
    <location>
        <position position="316"/>
    </location>
    <ligand>
        <name>Mg(2+)</name>
        <dbReference type="ChEBI" id="CHEBI:18420"/>
        <label>1</label>
    </ligand>
</feature>
<dbReference type="InterPro" id="IPR005502">
    <property type="entry name" value="Ribosyl_crysJ1"/>
</dbReference>
<dbReference type="GO" id="GO:0016787">
    <property type="term" value="F:hydrolase activity"/>
    <property type="evidence" value="ECO:0007669"/>
    <property type="project" value="UniProtKB-KW"/>
</dbReference>
<feature type="binding site" evidence="1">
    <location>
        <position position="73"/>
    </location>
    <ligand>
        <name>Mg(2+)</name>
        <dbReference type="ChEBI" id="CHEBI:18420"/>
        <label>1</label>
    </ligand>
</feature>
<dbReference type="SUPFAM" id="SSF101478">
    <property type="entry name" value="ADP-ribosylglycohydrolase"/>
    <property type="match status" value="1"/>
</dbReference>
<evidence type="ECO:0000256" key="1">
    <source>
        <dbReference type="PIRSR" id="PIRSR605502-1"/>
    </source>
</evidence>
<dbReference type="GO" id="GO:0046872">
    <property type="term" value="F:metal ion binding"/>
    <property type="evidence" value="ECO:0007669"/>
    <property type="project" value="UniProtKB-KW"/>
</dbReference>
<feature type="binding site" evidence="1">
    <location>
        <position position="74"/>
    </location>
    <ligand>
        <name>Mg(2+)</name>
        <dbReference type="ChEBI" id="CHEBI:18420"/>
        <label>1</label>
    </ligand>
</feature>
<dbReference type="AlphaFoldDB" id="G4TEY7"/>
<organism evidence="2 3">
    <name type="scientific">Serendipita indica (strain DSM 11827)</name>
    <name type="common">Root endophyte fungus</name>
    <name type="synonym">Piriformospora indica</name>
    <dbReference type="NCBI Taxonomy" id="1109443"/>
    <lineage>
        <taxon>Eukaryota</taxon>
        <taxon>Fungi</taxon>
        <taxon>Dikarya</taxon>
        <taxon>Basidiomycota</taxon>
        <taxon>Agaricomycotina</taxon>
        <taxon>Agaricomycetes</taxon>
        <taxon>Sebacinales</taxon>
        <taxon>Serendipitaceae</taxon>
        <taxon>Serendipita</taxon>
    </lineage>
</organism>
<reference evidence="2 3" key="1">
    <citation type="journal article" date="2011" name="PLoS Pathog.">
        <title>Endophytic Life Strategies Decoded by Genome and Transcriptome Analyses of the Mutualistic Root Symbiont Piriformospora indica.</title>
        <authorList>
            <person name="Zuccaro A."/>
            <person name="Lahrmann U."/>
            <person name="Guldener U."/>
            <person name="Langen G."/>
            <person name="Pfiffi S."/>
            <person name="Biedenkopf D."/>
            <person name="Wong P."/>
            <person name="Samans B."/>
            <person name="Grimm C."/>
            <person name="Basiewicz M."/>
            <person name="Murat C."/>
            <person name="Martin F."/>
            <person name="Kogel K.H."/>
        </authorList>
    </citation>
    <scope>NUCLEOTIDE SEQUENCE [LARGE SCALE GENOMIC DNA]</scope>
    <source>
        <strain evidence="2 3">DSM 11827</strain>
    </source>
</reference>
<dbReference type="STRING" id="1109443.G4TEY7"/>
<evidence type="ECO:0000313" key="2">
    <source>
        <dbReference type="EMBL" id="CCA69891.1"/>
    </source>
</evidence>
<dbReference type="PANTHER" id="PTHR16222:SF28">
    <property type="entry name" value="ADP-RIBOSYLGLYCOHYDROLASE"/>
    <property type="match status" value="1"/>
</dbReference>
<dbReference type="InterPro" id="IPR050792">
    <property type="entry name" value="ADP-ribosylglycohydrolase"/>
</dbReference>